<dbReference type="OrthoDB" id="1728340at2759"/>
<dbReference type="GO" id="GO:0016020">
    <property type="term" value="C:membrane"/>
    <property type="evidence" value="ECO:0007669"/>
    <property type="project" value="UniProtKB-SubCell"/>
</dbReference>
<evidence type="ECO:0000256" key="2">
    <source>
        <dbReference type="ARBA" id="ARBA00007635"/>
    </source>
</evidence>
<evidence type="ECO:0000256" key="5">
    <source>
        <dbReference type="ARBA" id="ARBA00023136"/>
    </source>
</evidence>
<keyword evidence="10" id="KW-1185">Reference proteome</keyword>
<dbReference type="Proteomes" id="UP000631114">
    <property type="component" value="Unassembled WGS sequence"/>
</dbReference>
<comment type="subcellular location">
    <subcellularLocation>
        <location evidence="1 6">Membrane</location>
        <topology evidence="1 6">Multi-pass membrane protein</topology>
    </subcellularLocation>
</comment>
<name>A0A835H3M7_9MAGN</name>
<feature type="transmembrane region" description="Helical" evidence="6">
    <location>
        <begin position="229"/>
        <end position="250"/>
    </location>
</feature>
<dbReference type="InterPro" id="IPR030184">
    <property type="entry name" value="WAT1-related"/>
</dbReference>
<accession>A0A835H3M7</accession>
<evidence type="ECO:0000256" key="6">
    <source>
        <dbReference type="RuleBase" id="RU363077"/>
    </source>
</evidence>
<evidence type="ECO:0000256" key="1">
    <source>
        <dbReference type="ARBA" id="ARBA00004141"/>
    </source>
</evidence>
<evidence type="ECO:0000256" key="4">
    <source>
        <dbReference type="ARBA" id="ARBA00022989"/>
    </source>
</evidence>
<feature type="transmembrane region" description="Helical" evidence="6">
    <location>
        <begin position="117"/>
        <end position="136"/>
    </location>
</feature>
<reference evidence="9 10" key="1">
    <citation type="submission" date="2020-10" db="EMBL/GenBank/DDBJ databases">
        <title>The Coptis chinensis genome and diversification of protoberbering-type alkaloids.</title>
        <authorList>
            <person name="Wang B."/>
            <person name="Shu S."/>
            <person name="Song C."/>
            <person name="Liu Y."/>
        </authorList>
    </citation>
    <scope>NUCLEOTIDE SEQUENCE [LARGE SCALE GENOMIC DNA]</scope>
    <source>
        <strain evidence="9">HL-2020</strain>
        <tissue evidence="9">Leaf</tissue>
    </source>
</reference>
<organism evidence="9 10">
    <name type="scientific">Coptis chinensis</name>
    <dbReference type="NCBI Taxonomy" id="261450"/>
    <lineage>
        <taxon>Eukaryota</taxon>
        <taxon>Viridiplantae</taxon>
        <taxon>Streptophyta</taxon>
        <taxon>Embryophyta</taxon>
        <taxon>Tracheophyta</taxon>
        <taxon>Spermatophyta</taxon>
        <taxon>Magnoliopsida</taxon>
        <taxon>Ranunculales</taxon>
        <taxon>Ranunculaceae</taxon>
        <taxon>Coptidoideae</taxon>
        <taxon>Coptis</taxon>
    </lineage>
</organism>
<feature type="region of interest" description="Disordered" evidence="7">
    <location>
        <begin position="346"/>
        <end position="368"/>
    </location>
</feature>
<dbReference type="Pfam" id="PF00892">
    <property type="entry name" value="EamA"/>
    <property type="match status" value="1"/>
</dbReference>
<keyword evidence="5 6" id="KW-0472">Membrane</keyword>
<dbReference type="InterPro" id="IPR000620">
    <property type="entry name" value="EamA_dom"/>
</dbReference>
<feature type="compositionally biased region" description="Low complexity" evidence="7">
    <location>
        <begin position="353"/>
        <end position="368"/>
    </location>
</feature>
<dbReference type="AlphaFoldDB" id="A0A835H3M7"/>
<sequence>MVIIGLACLDELISIQVRIIIGFGKVGMSGFDELKFMFGLQLQSSSSRAAPDVNMLNSVHEDSAKRDMHEELIIPDNNIIVEYRRFGRTYNWKQSYLSTTVDAMDGKTRPPLPFTTIMKIFVLASLGSTLNLNLYYAGLKYTSPTVATALTNVTYSWSHILNRSFTPGSALVLASNAAWSAWFILQALICKDYPANLSLNTLICFFASLQSTVLGFILDRQATSWKLGWNVQLFTIVYCGLVNSALVYFLQTWCLNEKGQVFAAMFSPLLLIIIAIFSAIAFAERLHVGSFIGSVIIIFGLYCVLWGKSEDGSVEKEPESKESSLNTQKLEIILDCELAIEHKTSEEKDRPALLSSGSLSKQSLFSKM</sequence>
<feature type="domain" description="EamA" evidence="8">
    <location>
        <begin position="168"/>
        <end position="305"/>
    </location>
</feature>
<dbReference type="GO" id="GO:0022857">
    <property type="term" value="F:transmembrane transporter activity"/>
    <property type="evidence" value="ECO:0007669"/>
    <property type="project" value="InterPro"/>
</dbReference>
<evidence type="ECO:0000259" key="8">
    <source>
        <dbReference type="Pfam" id="PF00892"/>
    </source>
</evidence>
<feature type="transmembrane region" description="Helical" evidence="6">
    <location>
        <begin position="288"/>
        <end position="307"/>
    </location>
</feature>
<keyword evidence="4 6" id="KW-1133">Transmembrane helix</keyword>
<dbReference type="SUPFAM" id="SSF103481">
    <property type="entry name" value="Multidrug resistance efflux transporter EmrE"/>
    <property type="match status" value="1"/>
</dbReference>
<comment type="caution">
    <text evidence="9">The sequence shown here is derived from an EMBL/GenBank/DDBJ whole genome shotgun (WGS) entry which is preliminary data.</text>
</comment>
<evidence type="ECO:0000256" key="7">
    <source>
        <dbReference type="SAM" id="MobiDB-lite"/>
    </source>
</evidence>
<feature type="transmembrane region" description="Helical" evidence="6">
    <location>
        <begin position="197"/>
        <end position="217"/>
    </location>
</feature>
<feature type="transmembrane region" description="Helical" evidence="6">
    <location>
        <begin position="165"/>
        <end position="185"/>
    </location>
</feature>
<feature type="transmembrane region" description="Helical" evidence="6">
    <location>
        <begin position="262"/>
        <end position="282"/>
    </location>
</feature>
<comment type="similarity">
    <text evidence="2 6">Belongs to the drug/metabolite transporter (DMT) superfamily. Plant drug/metabolite exporter (P-DME) (TC 2.A.7.4) family.</text>
</comment>
<evidence type="ECO:0000313" key="10">
    <source>
        <dbReference type="Proteomes" id="UP000631114"/>
    </source>
</evidence>
<gene>
    <name evidence="9" type="ORF">IFM89_011594</name>
</gene>
<keyword evidence="3 6" id="KW-0812">Transmembrane</keyword>
<proteinExistence type="inferred from homology"/>
<dbReference type="InterPro" id="IPR037185">
    <property type="entry name" value="EmrE-like"/>
</dbReference>
<dbReference type="PANTHER" id="PTHR31218">
    <property type="entry name" value="WAT1-RELATED PROTEIN"/>
    <property type="match status" value="1"/>
</dbReference>
<evidence type="ECO:0000256" key="3">
    <source>
        <dbReference type="ARBA" id="ARBA00022692"/>
    </source>
</evidence>
<protein>
    <recommendedName>
        <fullName evidence="6">WAT1-related protein</fullName>
    </recommendedName>
</protein>
<dbReference type="EMBL" id="JADFTS010000008">
    <property type="protein sequence ID" value="KAF9592011.1"/>
    <property type="molecule type" value="Genomic_DNA"/>
</dbReference>
<evidence type="ECO:0000313" key="9">
    <source>
        <dbReference type="EMBL" id="KAF9592011.1"/>
    </source>
</evidence>